<keyword evidence="2" id="KW-1133">Transmembrane helix</keyword>
<feature type="transmembrane region" description="Helical" evidence="2">
    <location>
        <begin position="389"/>
        <end position="411"/>
    </location>
</feature>
<keyword evidence="2" id="KW-0472">Membrane</keyword>
<evidence type="ECO:0000313" key="5">
    <source>
        <dbReference type="Proteomes" id="UP000663720"/>
    </source>
</evidence>
<feature type="coiled-coil region" evidence="1">
    <location>
        <begin position="732"/>
        <end position="759"/>
    </location>
</feature>
<keyword evidence="1" id="KW-0175">Coiled coil</keyword>
<sequence>MEKHNYYILLDLSVDPPENDLKVIENAIKKKQAQWSRERNHPTKGTIIQKYIGLIPDIQKVMADKTLRLQEAHEAKKILAIQEKEKFSKIARQLKILLSKGSITKNEIEKLSKKYSIKEQQIKNWIKKRENLLKITRRAEILISSGKTNEKNIANAAKALKIDKEKFTNLVKKKEAEQYQEIDDYITRCLRRGYITTKEIDQLKKLFGINEDAILRRIKCPIKKKGDPQADKPNPIDKTLENLITSNLKIVGKKSLYDFLNLSSGADLEILQKRAKEKESEVRKTGQKDAVTTASGVLAGHCLTIFHKESNRKEYDLTRTLSRIGELNNDIDIAGIDNKISYESHKILIRTALKLGMDIGEAYEYIDKYCNKKKIAIAKKTISTEKKRILTLITTGLVGILILIIFTSLSMQKIKESRLKSEYENIIREAEVQQELESKEIILKNYIKYTPKNEYTIKAEQEIKKIQSLIIDREYNKTMEEAELLSEKNNFKDAVAVLDNFLKKYPKTSYENKIKKQISDLSYKIQEKEYNTLISLKYDDYTKKIKAYNEYIAKYPDSSHIDEIQTMIAQMVQKDFTNLKEKLSICENKENWETCIELCDEFINKFKDTNQANDAEGLKNKYQNKIQSQGDLAKMKRRAEEKGTDLEGARLIYLEYLEANPELASYLKTMIVSEIKVLDAKIEKQTLAEKEWEDILNANNNKTTSLSVRIEKIEKYLQKYPKGIHTEEANTLLAKLRKEKEVEDELRASEKERREWQNTLAYCQNPQYSFADKIQKIDQYIINNPSGKYIQKARLLSSQLKELKRAEDERLREQQAYLLRLQQERQRIISLISRSGRFSNNGNSTVTDRQTGLTWTMLDSLTETNQCLTFESALNYVNQLNTGGHSTWRLPTVKELSDILKTQPAFPVSPRSKWFWTSETYWHGWNKNIYILTSKGPGNWEKVSVGVKECGSVLAVSQ</sequence>
<feature type="domain" description="Lcl C-terminal" evidence="3">
    <location>
        <begin position="845"/>
        <end position="936"/>
    </location>
</feature>
<evidence type="ECO:0000313" key="4">
    <source>
        <dbReference type="EMBL" id="QTA83417.1"/>
    </source>
</evidence>
<name>A0A975BDL8_9BACT</name>
<dbReference type="Proteomes" id="UP000663720">
    <property type="component" value="Chromosome"/>
</dbReference>
<dbReference type="InterPro" id="IPR011460">
    <property type="entry name" value="Lcl_C"/>
</dbReference>
<dbReference type="RefSeq" id="WP_207689272.1">
    <property type="nucleotide sequence ID" value="NZ_CP061799.1"/>
</dbReference>
<reference evidence="4" key="1">
    <citation type="journal article" date="2021" name="Microb. Physiol.">
        <title>Proteogenomic Insights into the Physiology of Marine, Sulfate-Reducing, Filamentous Desulfonema limicola and Desulfonema magnum.</title>
        <authorList>
            <person name="Schnaars V."/>
            <person name="Wohlbrand L."/>
            <person name="Scheve S."/>
            <person name="Hinrichs C."/>
            <person name="Reinhardt R."/>
            <person name="Rabus R."/>
        </authorList>
    </citation>
    <scope>NUCLEOTIDE SEQUENCE</scope>
    <source>
        <strain evidence="4">5ac10</strain>
    </source>
</reference>
<keyword evidence="2" id="KW-0812">Transmembrane</keyword>
<keyword evidence="5" id="KW-1185">Reference proteome</keyword>
<dbReference type="Gene3D" id="1.25.40.10">
    <property type="entry name" value="Tetratricopeptide repeat domain"/>
    <property type="match status" value="2"/>
</dbReference>
<dbReference type="KEGG" id="dli:dnl_58210"/>
<dbReference type="PANTHER" id="PTHR35812:SF1">
    <property type="entry name" value="LIPOPROTEIN"/>
    <property type="match status" value="1"/>
</dbReference>
<evidence type="ECO:0000256" key="1">
    <source>
        <dbReference type="SAM" id="Coils"/>
    </source>
</evidence>
<dbReference type="EMBL" id="CP061799">
    <property type="protein sequence ID" value="QTA83417.1"/>
    <property type="molecule type" value="Genomic_DNA"/>
</dbReference>
<gene>
    <name evidence="4" type="ORF">dnl_58210</name>
</gene>
<dbReference type="InterPro" id="IPR011990">
    <property type="entry name" value="TPR-like_helical_dom_sf"/>
</dbReference>
<evidence type="ECO:0000259" key="3">
    <source>
        <dbReference type="Pfam" id="PF07603"/>
    </source>
</evidence>
<protein>
    <submittedName>
        <fullName evidence="4">DUF1566</fullName>
    </submittedName>
</protein>
<organism evidence="4 5">
    <name type="scientific">Desulfonema limicola</name>
    <dbReference type="NCBI Taxonomy" id="45656"/>
    <lineage>
        <taxon>Bacteria</taxon>
        <taxon>Pseudomonadati</taxon>
        <taxon>Thermodesulfobacteriota</taxon>
        <taxon>Desulfobacteria</taxon>
        <taxon>Desulfobacterales</taxon>
        <taxon>Desulfococcaceae</taxon>
        <taxon>Desulfonema</taxon>
    </lineage>
</organism>
<dbReference type="PANTHER" id="PTHR35812">
    <property type="entry name" value="LIPOPROTEIN"/>
    <property type="match status" value="1"/>
</dbReference>
<dbReference type="Pfam" id="PF07603">
    <property type="entry name" value="Lcl_C"/>
    <property type="match status" value="1"/>
</dbReference>
<evidence type="ECO:0000256" key="2">
    <source>
        <dbReference type="SAM" id="Phobius"/>
    </source>
</evidence>
<dbReference type="AlphaFoldDB" id="A0A975BDL8"/>
<accession>A0A975BDL8</accession>
<proteinExistence type="predicted"/>